<reference evidence="1 2" key="1">
    <citation type="submission" date="2024-09" db="EMBL/GenBank/DDBJ databases">
        <title>Itraconazole resistance in Madurella fahalii resulting from another homologue of gene encoding cytochrome P450 14-alpha sterol demethylase (CYP51).</title>
        <authorList>
            <person name="Yoshioka I."/>
            <person name="Fahal A.H."/>
            <person name="Kaneko S."/>
            <person name="Yaguchi T."/>
        </authorList>
    </citation>
    <scope>NUCLEOTIDE SEQUENCE [LARGE SCALE GENOMIC DNA]</scope>
    <source>
        <strain evidence="1 2">IFM 68171</strain>
    </source>
</reference>
<dbReference type="Pfam" id="PF26639">
    <property type="entry name" value="Het-6_barrel"/>
    <property type="match status" value="1"/>
</dbReference>
<organism evidence="1 2">
    <name type="scientific">Madurella fahalii</name>
    <dbReference type="NCBI Taxonomy" id="1157608"/>
    <lineage>
        <taxon>Eukaryota</taxon>
        <taxon>Fungi</taxon>
        <taxon>Dikarya</taxon>
        <taxon>Ascomycota</taxon>
        <taxon>Pezizomycotina</taxon>
        <taxon>Sordariomycetes</taxon>
        <taxon>Sordariomycetidae</taxon>
        <taxon>Sordariales</taxon>
        <taxon>Sordariales incertae sedis</taxon>
        <taxon>Madurella</taxon>
    </lineage>
</organism>
<dbReference type="RefSeq" id="XP_070920892.1">
    <property type="nucleotide sequence ID" value="XM_071064791.1"/>
</dbReference>
<dbReference type="GeneID" id="98180114"/>
<comment type="caution">
    <text evidence="1">The sequence shown here is derived from an EMBL/GenBank/DDBJ whole genome shotgun (WGS) entry which is preliminary data.</text>
</comment>
<gene>
    <name evidence="1" type="ORF">MFIFM68171_09372</name>
</gene>
<sequence>MRPRSGSVPTYLPSIGFDPRFTSRFRRFNPSSVTGTANVYVEGAYDRGGYSHDTGARRNMKGLLEEWINSDRDIAIAITSISLYRRVFRTKNRNFIGIAHECIERGDVVALVAGASTPFVFRPVHNGGDDMDKRFALVGSAYVHGIMYGELTETQTPLAAEFKRMVVV</sequence>
<keyword evidence="2" id="KW-1185">Reference proteome</keyword>
<dbReference type="EMBL" id="BAAFSV010000005">
    <property type="protein sequence ID" value="GAB1319162.1"/>
    <property type="molecule type" value="Genomic_DNA"/>
</dbReference>
<dbReference type="Proteomes" id="UP001628179">
    <property type="component" value="Unassembled WGS sequence"/>
</dbReference>
<protein>
    <submittedName>
        <fullName evidence="1">Uncharacterized protein</fullName>
    </submittedName>
</protein>
<accession>A0ABQ0GN23</accession>
<name>A0ABQ0GN23_9PEZI</name>
<evidence type="ECO:0000313" key="1">
    <source>
        <dbReference type="EMBL" id="GAB1319162.1"/>
    </source>
</evidence>
<proteinExistence type="predicted"/>
<evidence type="ECO:0000313" key="2">
    <source>
        <dbReference type="Proteomes" id="UP001628179"/>
    </source>
</evidence>